<dbReference type="EMBL" id="LSRC01000050">
    <property type="protein sequence ID" value="KXI16082.1"/>
    <property type="molecule type" value="Genomic_DNA"/>
</dbReference>
<feature type="domain" description="Cpl-7 lysozyme C-terminal" evidence="4">
    <location>
        <begin position="266"/>
        <end position="306"/>
    </location>
</feature>
<evidence type="ECO:0000256" key="2">
    <source>
        <dbReference type="ARBA" id="ARBA00022801"/>
    </source>
</evidence>
<evidence type="ECO:0000256" key="1">
    <source>
        <dbReference type="ARBA" id="ARBA00010646"/>
    </source>
</evidence>
<keyword evidence="3" id="KW-0326">Glycosidase</keyword>
<name>A0A135Z373_GARVA</name>
<evidence type="ECO:0000259" key="4">
    <source>
        <dbReference type="SMART" id="SM01095"/>
    </source>
</evidence>
<evidence type="ECO:0000256" key="3">
    <source>
        <dbReference type="ARBA" id="ARBA00023295"/>
    </source>
</evidence>
<dbReference type="GO" id="GO:0003796">
    <property type="term" value="F:lysozyme activity"/>
    <property type="evidence" value="ECO:0007669"/>
    <property type="project" value="InterPro"/>
</dbReference>
<dbReference type="PROSITE" id="PS51904">
    <property type="entry name" value="GLYCOSYL_HYDROL_F25_2"/>
    <property type="match status" value="1"/>
</dbReference>
<dbReference type="InterPro" id="IPR013168">
    <property type="entry name" value="Cpl_7_lyso_C"/>
</dbReference>
<feature type="domain" description="Cpl-7 lysozyme C-terminal" evidence="4">
    <location>
        <begin position="217"/>
        <end position="258"/>
    </location>
</feature>
<dbReference type="InterPro" id="IPR002053">
    <property type="entry name" value="Glyco_hydro_25"/>
</dbReference>
<proteinExistence type="inferred from homology"/>
<comment type="caution">
    <text evidence="5">The sequence shown here is derived from an EMBL/GenBank/DDBJ whole genome shotgun (WGS) entry which is preliminary data.</text>
</comment>
<dbReference type="Pfam" id="PF08230">
    <property type="entry name" value="CW_7"/>
    <property type="match status" value="2"/>
</dbReference>
<dbReference type="GO" id="GO:0016052">
    <property type="term" value="P:carbohydrate catabolic process"/>
    <property type="evidence" value="ECO:0007669"/>
    <property type="project" value="TreeGrafter"/>
</dbReference>
<dbReference type="SUPFAM" id="SSF51445">
    <property type="entry name" value="(Trans)glycosidases"/>
    <property type="match status" value="1"/>
</dbReference>
<dbReference type="Pfam" id="PF01183">
    <property type="entry name" value="Glyco_hydro_25"/>
    <property type="match status" value="1"/>
</dbReference>
<dbReference type="CDD" id="cd06414">
    <property type="entry name" value="GH25_LytC-like"/>
    <property type="match status" value="1"/>
</dbReference>
<dbReference type="Gene3D" id="3.20.20.80">
    <property type="entry name" value="Glycosidases"/>
    <property type="match status" value="1"/>
</dbReference>
<dbReference type="PATRIC" id="fig|2702.101.peg.1206"/>
<accession>A0A135Z373</accession>
<dbReference type="AlphaFoldDB" id="A0A135Z373"/>
<dbReference type="PANTHER" id="PTHR34135:SF2">
    <property type="entry name" value="LYSOZYME"/>
    <property type="match status" value="1"/>
</dbReference>
<comment type="similarity">
    <text evidence="1">Belongs to the glycosyl hydrolase 25 family.</text>
</comment>
<dbReference type="GO" id="GO:0009253">
    <property type="term" value="P:peptidoglycan catabolic process"/>
    <property type="evidence" value="ECO:0007669"/>
    <property type="project" value="InterPro"/>
</dbReference>
<sequence length="306" mass="34094">MSKRGIDVSVWQGDIDFNAVKASGVEFVIIRAGYGIGHKDKWFEENYRKAKTAGLDVGAYWYSYASSAGEASEEAQSCVNILSGKSFEYPVYFDLEEKSQLNRGRAFCDSLITSFCNKLEACGYYAGFYTSLSVANNFVSAHIRDRYALWIAQWNTHCSYQGSYGLWQYSSSGSVNGIAGRVDMDYAYVDYPSVIKTAGLNGYQNGGSHTAPQTSSIDEVAREVINGDWGNGNERKNRLTSAGYDYTSVQNKVNELLGVKAYRKSVDELAREVIRGTWGNGNTRKQRLTQAGYDYNAVQKRVNELL</sequence>
<gene>
    <name evidence="5" type="ORF">HMPREF3230_01219</name>
</gene>
<protein>
    <submittedName>
        <fullName evidence="5">Glycosyl hydrolase family 25</fullName>
    </submittedName>
</protein>
<dbReference type="RefSeq" id="WP_075523958.1">
    <property type="nucleotide sequence ID" value="NZ_KQ961873.1"/>
</dbReference>
<dbReference type="InterPro" id="IPR017853">
    <property type="entry name" value="GH"/>
</dbReference>
<keyword evidence="2 5" id="KW-0378">Hydrolase</keyword>
<dbReference type="PANTHER" id="PTHR34135">
    <property type="entry name" value="LYSOZYME"/>
    <property type="match status" value="1"/>
</dbReference>
<evidence type="ECO:0000313" key="6">
    <source>
        <dbReference type="Proteomes" id="UP000070505"/>
    </source>
</evidence>
<evidence type="ECO:0000313" key="5">
    <source>
        <dbReference type="EMBL" id="KXI16082.1"/>
    </source>
</evidence>
<dbReference type="InterPro" id="IPR018077">
    <property type="entry name" value="Glyco_hydro_fam25_subgr"/>
</dbReference>
<dbReference type="SMART" id="SM01095">
    <property type="entry name" value="Cpl-7"/>
    <property type="match status" value="2"/>
</dbReference>
<reference evidence="5 6" key="1">
    <citation type="submission" date="2016-02" db="EMBL/GenBank/DDBJ databases">
        <authorList>
            <person name="Wen L."/>
            <person name="He K."/>
            <person name="Yang H."/>
        </authorList>
    </citation>
    <scope>NUCLEOTIDE SEQUENCE [LARGE SCALE GENOMIC DNA]</scope>
    <source>
        <strain evidence="5 6">CMW7778B</strain>
    </source>
</reference>
<dbReference type="GO" id="GO:0016998">
    <property type="term" value="P:cell wall macromolecule catabolic process"/>
    <property type="evidence" value="ECO:0007669"/>
    <property type="project" value="InterPro"/>
</dbReference>
<dbReference type="SMART" id="SM00641">
    <property type="entry name" value="Glyco_25"/>
    <property type="match status" value="1"/>
</dbReference>
<organism evidence="5 6">
    <name type="scientific">Gardnerella vaginalis</name>
    <dbReference type="NCBI Taxonomy" id="2702"/>
    <lineage>
        <taxon>Bacteria</taxon>
        <taxon>Bacillati</taxon>
        <taxon>Actinomycetota</taxon>
        <taxon>Actinomycetes</taxon>
        <taxon>Bifidobacteriales</taxon>
        <taxon>Bifidobacteriaceae</taxon>
        <taxon>Gardnerella</taxon>
    </lineage>
</organism>
<dbReference type="Proteomes" id="UP000070505">
    <property type="component" value="Unassembled WGS sequence"/>
</dbReference>